<dbReference type="EMBL" id="AP006618">
    <property type="protein sequence ID" value="BAD55320.1"/>
    <property type="molecule type" value="Genomic_DNA"/>
</dbReference>
<evidence type="ECO:0000259" key="1">
    <source>
        <dbReference type="PROSITE" id="PS50995"/>
    </source>
</evidence>
<dbReference type="PANTHER" id="PTHR33164">
    <property type="entry name" value="TRANSCRIPTIONAL REGULATOR, MARR FAMILY"/>
    <property type="match status" value="1"/>
</dbReference>
<proteinExistence type="predicted"/>
<dbReference type="PANTHER" id="PTHR33164:SF43">
    <property type="entry name" value="HTH-TYPE TRANSCRIPTIONAL REPRESSOR YETL"/>
    <property type="match status" value="1"/>
</dbReference>
<protein>
    <submittedName>
        <fullName evidence="2">Putative transcriptional regulator</fullName>
    </submittedName>
</protein>
<gene>
    <name evidence="2" type="ordered locus">NFA_4780</name>
</gene>
<dbReference type="KEGG" id="nfa:NFA_4780"/>
<evidence type="ECO:0000313" key="2">
    <source>
        <dbReference type="EMBL" id="BAD55320.1"/>
    </source>
</evidence>
<dbReference type="PROSITE" id="PS50995">
    <property type="entry name" value="HTH_MARR_2"/>
    <property type="match status" value="1"/>
</dbReference>
<dbReference type="HOGENOM" id="CLU_083287_15_1_11"/>
<keyword evidence="3" id="KW-1185">Reference proteome</keyword>
<evidence type="ECO:0000313" key="3">
    <source>
        <dbReference type="Proteomes" id="UP000006820"/>
    </source>
</evidence>
<dbReference type="InterPro" id="IPR039422">
    <property type="entry name" value="MarR/SlyA-like"/>
</dbReference>
<dbReference type="SUPFAM" id="SSF46785">
    <property type="entry name" value="Winged helix' DNA-binding domain"/>
    <property type="match status" value="1"/>
</dbReference>
<organism evidence="2 3">
    <name type="scientific">Nocardia farcinica (strain IFM 10152)</name>
    <dbReference type="NCBI Taxonomy" id="247156"/>
    <lineage>
        <taxon>Bacteria</taxon>
        <taxon>Bacillati</taxon>
        <taxon>Actinomycetota</taxon>
        <taxon>Actinomycetes</taxon>
        <taxon>Mycobacteriales</taxon>
        <taxon>Nocardiaceae</taxon>
        <taxon>Nocardia</taxon>
    </lineage>
</organism>
<dbReference type="eggNOG" id="COG1846">
    <property type="taxonomic scope" value="Bacteria"/>
</dbReference>
<sequence>MWVRHAAVTRTDDTVVDLVVAASRLTRLAGAIADDDLPRATARALAVLDEHDAVRVSEFARNYGSSQPAATALLGRLVDAGYASRSKDPADSRAVVVALTPAGRERLARVRAAYGTAMTARLADGIDPERLRSAHDVMTELLAALSTPAPRPDPSRTPHP</sequence>
<dbReference type="GO" id="GO:0003700">
    <property type="term" value="F:DNA-binding transcription factor activity"/>
    <property type="evidence" value="ECO:0007669"/>
    <property type="project" value="InterPro"/>
</dbReference>
<dbReference type="GO" id="GO:0006950">
    <property type="term" value="P:response to stress"/>
    <property type="evidence" value="ECO:0007669"/>
    <property type="project" value="TreeGrafter"/>
</dbReference>
<reference evidence="2 3" key="1">
    <citation type="journal article" date="2004" name="Proc. Natl. Acad. Sci. U.S.A.">
        <title>The complete genomic sequence of Nocardia farcinica IFM 10152.</title>
        <authorList>
            <person name="Ishikawa J."/>
            <person name="Yamashita A."/>
            <person name="Mikami Y."/>
            <person name="Hoshino Y."/>
            <person name="Kurita H."/>
            <person name="Hotta K."/>
            <person name="Shiba T."/>
            <person name="Hattori M."/>
        </authorList>
    </citation>
    <scope>NUCLEOTIDE SEQUENCE [LARGE SCALE GENOMIC DNA]</scope>
    <source>
        <strain evidence="2 3">IFM 10152</strain>
    </source>
</reference>
<dbReference type="InterPro" id="IPR036388">
    <property type="entry name" value="WH-like_DNA-bd_sf"/>
</dbReference>
<feature type="domain" description="HTH marR-type" evidence="1">
    <location>
        <begin position="11"/>
        <end position="143"/>
    </location>
</feature>
<dbReference type="Pfam" id="PF12802">
    <property type="entry name" value="MarR_2"/>
    <property type="match status" value="1"/>
</dbReference>
<name>Q5Z2M1_NOCFA</name>
<dbReference type="SMART" id="SM00347">
    <property type="entry name" value="HTH_MARR"/>
    <property type="match status" value="1"/>
</dbReference>
<dbReference type="InterPro" id="IPR000835">
    <property type="entry name" value="HTH_MarR-typ"/>
</dbReference>
<dbReference type="Gene3D" id="1.10.10.10">
    <property type="entry name" value="Winged helix-like DNA-binding domain superfamily/Winged helix DNA-binding domain"/>
    <property type="match status" value="1"/>
</dbReference>
<dbReference type="STRING" id="247156.NFA_4780"/>
<accession>Q5Z2M1</accession>
<dbReference type="InterPro" id="IPR036390">
    <property type="entry name" value="WH_DNA-bd_sf"/>
</dbReference>
<dbReference type="Proteomes" id="UP000006820">
    <property type="component" value="Chromosome"/>
</dbReference>
<dbReference type="AlphaFoldDB" id="Q5Z2M1"/>